<dbReference type="Proteomes" id="UP000282378">
    <property type="component" value="Unassembled WGS sequence"/>
</dbReference>
<accession>A0A3M2Z0L8</accession>
<dbReference type="EMBL" id="RBNL01002065">
    <property type="protein sequence ID" value="RML81620.1"/>
    <property type="molecule type" value="Genomic_DNA"/>
</dbReference>
<protein>
    <submittedName>
        <fullName evidence="1">Uncharacterized protein</fullName>
    </submittedName>
</protein>
<comment type="caution">
    <text evidence="1">The sequence shown here is derived from an EMBL/GenBank/DDBJ whole genome shotgun (WGS) entry which is preliminary data.</text>
</comment>
<dbReference type="AlphaFoldDB" id="A0A3M2Z0L8"/>
<reference evidence="1 2" key="1">
    <citation type="submission" date="2018-08" db="EMBL/GenBank/DDBJ databases">
        <title>Recombination of ecologically and evolutionarily significant loci maintains genetic cohesion in the Pseudomonas syringae species complex.</title>
        <authorList>
            <person name="Dillon M."/>
            <person name="Thakur S."/>
            <person name="Almeida R.N.D."/>
            <person name="Weir B.S."/>
            <person name="Guttman D.S."/>
        </authorList>
    </citation>
    <scope>NUCLEOTIDE SEQUENCE [LARGE SCALE GENOMIC DNA]</scope>
    <source>
        <strain evidence="1 2">88_10</strain>
    </source>
</reference>
<proteinExistence type="predicted"/>
<sequence length="49" mass="5219">MLITPIWPKMIASPSAMSSSTQNTESPLNPCMAAIAPNSDSHCMVMVPE</sequence>
<evidence type="ECO:0000313" key="1">
    <source>
        <dbReference type="EMBL" id="RML81620.1"/>
    </source>
</evidence>
<gene>
    <name evidence="1" type="ORF">APX70_02748</name>
</gene>
<name>A0A3M2Z0L8_PSEYM</name>
<evidence type="ECO:0000313" key="2">
    <source>
        <dbReference type="Proteomes" id="UP000282378"/>
    </source>
</evidence>
<organism evidence="1 2">
    <name type="scientific">Pseudomonas syringae pv. maculicola</name>
    <dbReference type="NCBI Taxonomy" id="59511"/>
    <lineage>
        <taxon>Bacteria</taxon>
        <taxon>Pseudomonadati</taxon>
        <taxon>Pseudomonadota</taxon>
        <taxon>Gammaproteobacteria</taxon>
        <taxon>Pseudomonadales</taxon>
        <taxon>Pseudomonadaceae</taxon>
        <taxon>Pseudomonas</taxon>
    </lineage>
</organism>